<dbReference type="Pfam" id="PF18870">
    <property type="entry name" value="HEPN_RES_NTD1"/>
    <property type="match status" value="1"/>
</dbReference>
<sequence>MEEAWERGWVSTDKYVCKDCVNDEALVRLVVDSVEDMECTYCGRLADEPIAAPLDVLTEAIVDGLSTEYEDPIEQVSYVSREGGYQMPHQDTYDLLQELEVVNDFDLIVDLANAIETQLWCQRDPYRPSPHDALRWGWSGFREHVMHKRRYTFLLADPAAQEQRDYGEIPPEDMLHALARAIRAGDLVTVLPAGTELVRARVHPPAQQPSTAAEIGSPPGRVAKTNRMTAAGISGFYGAFSEQCALAEVAGYAGNDDHVTLGTFVTARDMLVVDLVNLPAAPSLFDESRRHLRPAIRFLRDFAADVANVAQPDDKEHLDYVPTQVVAEYLRMQFAHPGGPIRGVMWGSSRMPDEQAIVLFVDHDECVDEYDGWKESGAHWVALRAGSLRRVESLLLR</sequence>
<comment type="caution">
    <text evidence="2">The sequence shown here is derived from an EMBL/GenBank/DDBJ whole genome shotgun (WGS) entry which is preliminary data.</text>
</comment>
<evidence type="ECO:0000313" key="3">
    <source>
        <dbReference type="Proteomes" id="UP000321328"/>
    </source>
</evidence>
<evidence type="ECO:0000259" key="1">
    <source>
        <dbReference type="SMART" id="SM00953"/>
    </source>
</evidence>
<dbReference type="Proteomes" id="UP000321328">
    <property type="component" value="Unassembled WGS sequence"/>
</dbReference>
<name>A0A511D7F5_9PSEU</name>
<dbReference type="AlphaFoldDB" id="A0A511D7F5"/>
<keyword evidence="3" id="KW-1185">Reference proteome</keyword>
<dbReference type="Pfam" id="PF08808">
    <property type="entry name" value="RES"/>
    <property type="match status" value="1"/>
</dbReference>
<proteinExistence type="predicted"/>
<accession>A0A511D7F5</accession>
<reference evidence="2 3" key="1">
    <citation type="submission" date="2019-07" db="EMBL/GenBank/DDBJ databases">
        <title>Whole genome shotgun sequence of Pseudonocardia asaccharolytica NBRC 16224.</title>
        <authorList>
            <person name="Hosoyama A."/>
            <person name="Uohara A."/>
            <person name="Ohji S."/>
            <person name="Ichikawa N."/>
        </authorList>
    </citation>
    <scope>NUCLEOTIDE SEQUENCE [LARGE SCALE GENOMIC DNA]</scope>
    <source>
        <strain evidence="2 3">NBRC 16224</strain>
    </source>
</reference>
<feature type="domain" description="RES" evidence="1">
    <location>
        <begin position="211"/>
        <end position="370"/>
    </location>
</feature>
<dbReference type="EMBL" id="BJVI01000088">
    <property type="protein sequence ID" value="GEL20739.1"/>
    <property type="molecule type" value="Genomic_DNA"/>
</dbReference>
<evidence type="ECO:0000313" key="2">
    <source>
        <dbReference type="EMBL" id="GEL20739.1"/>
    </source>
</evidence>
<gene>
    <name evidence="2" type="ORF">PA7_45760</name>
</gene>
<protein>
    <recommendedName>
        <fullName evidence="1">RES domain-containing protein</fullName>
    </recommendedName>
</protein>
<organism evidence="2 3">
    <name type="scientific">Pseudonocardia asaccharolytica DSM 44247 = NBRC 16224</name>
    <dbReference type="NCBI Taxonomy" id="1123024"/>
    <lineage>
        <taxon>Bacteria</taxon>
        <taxon>Bacillati</taxon>
        <taxon>Actinomycetota</taxon>
        <taxon>Actinomycetes</taxon>
        <taxon>Pseudonocardiales</taxon>
        <taxon>Pseudonocardiaceae</taxon>
        <taxon>Pseudonocardia</taxon>
    </lineage>
</organism>
<dbReference type="InterPro" id="IPR014914">
    <property type="entry name" value="RES_dom"/>
</dbReference>
<dbReference type="SMART" id="SM00953">
    <property type="entry name" value="RES"/>
    <property type="match status" value="1"/>
</dbReference>
<dbReference type="STRING" id="1123024.GCA_000423625_03509"/>
<dbReference type="InterPro" id="IPR041206">
    <property type="entry name" value="HEPN/RES_NTD1"/>
</dbReference>